<keyword evidence="3" id="KW-1185">Reference proteome</keyword>
<dbReference type="RefSeq" id="WP_210292077.1">
    <property type="nucleotide sequence ID" value="NZ_JAAAMM010000002.1"/>
</dbReference>
<keyword evidence="1" id="KW-0732">Signal</keyword>
<dbReference type="InterPro" id="IPR046312">
    <property type="entry name" value="DUF6454"/>
</dbReference>
<dbReference type="Pfam" id="PF20055">
    <property type="entry name" value="DUF6454"/>
    <property type="match status" value="1"/>
</dbReference>
<comment type="caution">
    <text evidence="2">The sequence shown here is derived from an EMBL/GenBank/DDBJ whole genome shotgun (WGS) entry which is preliminary data.</text>
</comment>
<organism evidence="2 3">
    <name type="scientific">Aurantimonas endophytica</name>
    <dbReference type="NCBI Taxonomy" id="1522175"/>
    <lineage>
        <taxon>Bacteria</taxon>
        <taxon>Pseudomonadati</taxon>
        <taxon>Pseudomonadota</taxon>
        <taxon>Alphaproteobacteria</taxon>
        <taxon>Hyphomicrobiales</taxon>
        <taxon>Aurantimonadaceae</taxon>
        <taxon>Aurantimonas</taxon>
    </lineage>
</organism>
<proteinExistence type="predicted"/>
<feature type="signal peptide" evidence="1">
    <location>
        <begin position="1"/>
        <end position="24"/>
    </location>
</feature>
<protein>
    <submittedName>
        <fullName evidence="2">Uncharacterized protein</fullName>
    </submittedName>
</protein>
<evidence type="ECO:0000256" key="1">
    <source>
        <dbReference type="SAM" id="SignalP"/>
    </source>
</evidence>
<accession>A0A7W6HDF8</accession>
<feature type="chain" id="PRO_5030820488" evidence="1">
    <location>
        <begin position="25"/>
        <end position="315"/>
    </location>
</feature>
<dbReference type="InterPro" id="IPR011044">
    <property type="entry name" value="Quino_amine_DH_bsu"/>
</dbReference>
<reference evidence="2 3" key="1">
    <citation type="submission" date="2020-08" db="EMBL/GenBank/DDBJ databases">
        <title>Genomic Encyclopedia of Type Strains, Phase IV (KMG-IV): sequencing the most valuable type-strain genomes for metagenomic binning, comparative biology and taxonomic classification.</title>
        <authorList>
            <person name="Goeker M."/>
        </authorList>
    </citation>
    <scope>NUCLEOTIDE SEQUENCE [LARGE SCALE GENOMIC DNA]</scope>
    <source>
        <strain evidence="2 3">DSM 103570</strain>
    </source>
</reference>
<dbReference type="AlphaFoldDB" id="A0A7W6HDF8"/>
<dbReference type="Proteomes" id="UP000588647">
    <property type="component" value="Unassembled WGS sequence"/>
</dbReference>
<dbReference type="EMBL" id="JACIEM010000002">
    <property type="protein sequence ID" value="MBB4003037.1"/>
    <property type="molecule type" value="Genomic_DNA"/>
</dbReference>
<sequence>MQRILTRAALVATVCALSLTPSLAADGTVGDRILQLTRGTKWQKTDEIKLPFPTFHPQGMVRIGDEFFVSSVEIIKPTTRYETPRGGYDRDEGEGRGHLFRIDADGRLLGSLRLGEGSIYHPGGIDFDGRHIWVPVAEYRPDGRSIIYRVDPKSMKAEEVLRFGDHVGGLVYDTDADTLHGVSWGSRRFYAWPLKDDGTVANAAADPASLRVANPAQYIDYQDCKYVSAGRMACSGLNAYRVAPDATPFRLGGLEVVDLKDNRPIWQVPIELWAPSGLPMTQNPTFLEATPTGLRGYFMPDDDQSTIFIYEAATQ</sequence>
<evidence type="ECO:0000313" key="3">
    <source>
        <dbReference type="Proteomes" id="UP000588647"/>
    </source>
</evidence>
<evidence type="ECO:0000313" key="2">
    <source>
        <dbReference type="EMBL" id="MBB4003037.1"/>
    </source>
</evidence>
<gene>
    <name evidence="2" type="ORF">GGR03_002112</name>
</gene>
<name>A0A7W6HDF8_9HYPH</name>
<dbReference type="SUPFAM" id="SSF50969">
    <property type="entry name" value="YVTN repeat-like/Quinoprotein amine dehydrogenase"/>
    <property type="match status" value="1"/>
</dbReference>